<comment type="caution">
    <text evidence="2">The sequence shown here is derived from an EMBL/GenBank/DDBJ whole genome shotgun (WGS) entry which is preliminary data.</text>
</comment>
<keyword evidence="1" id="KW-0732">Signal</keyword>
<protein>
    <recommendedName>
        <fullName evidence="4">Lipoprotein</fullName>
    </recommendedName>
</protein>
<gene>
    <name evidence="2" type="ORF">OXH55_02030</name>
</gene>
<name>A0ABT4CK43_9CLOT</name>
<feature type="chain" id="PRO_5047491069" description="Lipoprotein" evidence="1">
    <location>
        <begin position="27"/>
        <end position="239"/>
    </location>
</feature>
<organism evidence="2 3">
    <name type="scientific">Clostridium ganghwense</name>
    <dbReference type="NCBI Taxonomy" id="312089"/>
    <lineage>
        <taxon>Bacteria</taxon>
        <taxon>Bacillati</taxon>
        <taxon>Bacillota</taxon>
        <taxon>Clostridia</taxon>
        <taxon>Eubacteriales</taxon>
        <taxon>Clostridiaceae</taxon>
        <taxon>Clostridium</taxon>
    </lineage>
</organism>
<sequence>MRKVISLILGLMIVLSVVGCSQKNTAKKTKETQGQGVKKNVQEKDALLLKGKIVGYAGGNDCGNTNTLVLDKKLNIYGREIDRVWLKNDIITELIPRKYMTYYLEGGEALKEEFIEKIPIEVKVDPNSFEFVDFYTFAKGIKVVSLDGETDPRDKSKDEYPIDYYKDMFYALCSPDNVDSEYPYTVDIKEYYLYKNADAGDNFKIAVDKILESGLYINMLEGEYVIETEKRYSEEGVGR</sequence>
<dbReference type="EMBL" id="JAPQES010000001">
    <property type="protein sequence ID" value="MCY6369425.1"/>
    <property type="molecule type" value="Genomic_DNA"/>
</dbReference>
<dbReference type="RefSeq" id="WP_268047781.1">
    <property type="nucleotide sequence ID" value="NZ_JAPQES010000001.1"/>
</dbReference>
<evidence type="ECO:0000256" key="1">
    <source>
        <dbReference type="SAM" id="SignalP"/>
    </source>
</evidence>
<reference evidence="2" key="1">
    <citation type="submission" date="2022-12" db="EMBL/GenBank/DDBJ databases">
        <authorList>
            <person name="Wang J."/>
        </authorList>
    </citation>
    <scope>NUCLEOTIDE SEQUENCE</scope>
    <source>
        <strain evidence="2">HY-42-06</strain>
    </source>
</reference>
<proteinExistence type="predicted"/>
<evidence type="ECO:0000313" key="3">
    <source>
        <dbReference type="Proteomes" id="UP001079657"/>
    </source>
</evidence>
<keyword evidence="3" id="KW-1185">Reference proteome</keyword>
<dbReference type="PROSITE" id="PS51257">
    <property type="entry name" value="PROKAR_LIPOPROTEIN"/>
    <property type="match status" value="1"/>
</dbReference>
<evidence type="ECO:0008006" key="4">
    <source>
        <dbReference type="Google" id="ProtNLM"/>
    </source>
</evidence>
<accession>A0ABT4CK43</accession>
<evidence type="ECO:0000313" key="2">
    <source>
        <dbReference type="EMBL" id="MCY6369425.1"/>
    </source>
</evidence>
<feature type="signal peptide" evidence="1">
    <location>
        <begin position="1"/>
        <end position="26"/>
    </location>
</feature>
<dbReference type="Proteomes" id="UP001079657">
    <property type="component" value="Unassembled WGS sequence"/>
</dbReference>